<name>A0A8S5MKU7_9CAUD</name>
<sequence length="59" mass="7158">MILYKKGRDYMVINLNFTLSSVDADRLLRYKEKDKCEHLSTNDYAKKLLEDELFKKCFY</sequence>
<protein>
    <submittedName>
        <fullName evidence="1">Uncharacterized protein</fullName>
    </submittedName>
</protein>
<proteinExistence type="predicted"/>
<organism evidence="1">
    <name type="scientific">Siphoviridae sp. ctXZx16</name>
    <dbReference type="NCBI Taxonomy" id="2826371"/>
    <lineage>
        <taxon>Viruses</taxon>
        <taxon>Duplodnaviria</taxon>
        <taxon>Heunggongvirae</taxon>
        <taxon>Uroviricota</taxon>
        <taxon>Caudoviricetes</taxon>
    </lineage>
</organism>
<dbReference type="EMBL" id="BK014925">
    <property type="protein sequence ID" value="DAD82848.1"/>
    <property type="molecule type" value="Genomic_DNA"/>
</dbReference>
<accession>A0A8S5MKU7</accession>
<reference evidence="1" key="1">
    <citation type="journal article" date="2021" name="Proc. Natl. Acad. Sci. U.S.A.">
        <title>A Catalog of Tens of Thousands of Viruses from Human Metagenomes Reveals Hidden Associations with Chronic Diseases.</title>
        <authorList>
            <person name="Tisza M.J."/>
            <person name="Buck C.B."/>
        </authorList>
    </citation>
    <scope>NUCLEOTIDE SEQUENCE</scope>
    <source>
        <strain evidence="1">CtXZx16</strain>
    </source>
</reference>
<evidence type="ECO:0000313" key="1">
    <source>
        <dbReference type="EMBL" id="DAD82848.1"/>
    </source>
</evidence>